<accession>A0A8H2XFD0</accession>
<dbReference type="GO" id="GO:0005737">
    <property type="term" value="C:cytoplasm"/>
    <property type="evidence" value="ECO:0007669"/>
    <property type="project" value="TreeGrafter"/>
</dbReference>
<dbReference type="InterPro" id="IPR015421">
    <property type="entry name" value="PyrdxlP-dep_Trfase_major"/>
</dbReference>
<reference evidence="7" key="1">
    <citation type="submission" date="2021-01" db="EMBL/GenBank/DDBJ databases">
        <authorList>
            <person name="Kaushik A."/>
        </authorList>
    </citation>
    <scope>NUCLEOTIDE SEQUENCE</scope>
    <source>
        <strain evidence="7">AG6-10EEA</strain>
    </source>
</reference>
<dbReference type="EMBL" id="CAJMXA010000309">
    <property type="protein sequence ID" value="CAE6425316.1"/>
    <property type="molecule type" value="Genomic_DNA"/>
</dbReference>
<dbReference type="InterPro" id="IPR021115">
    <property type="entry name" value="Pyridoxal-P_BS"/>
</dbReference>
<dbReference type="Proteomes" id="UP000663853">
    <property type="component" value="Unassembled WGS sequence"/>
</dbReference>
<dbReference type="InterPro" id="IPR002129">
    <property type="entry name" value="PyrdxlP-dep_de-COase"/>
</dbReference>
<dbReference type="PANTHER" id="PTHR11999">
    <property type="entry name" value="GROUP II PYRIDOXAL-5-PHOSPHATE DECARBOXYLASE"/>
    <property type="match status" value="1"/>
</dbReference>
<keyword evidence="3 5" id="KW-0663">Pyridoxal phosphate</keyword>
<feature type="modified residue" description="N6-(pyridoxal phosphate)lysine" evidence="5">
    <location>
        <position position="324"/>
    </location>
</feature>
<dbReference type="GO" id="GO:0030170">
    <property type="term" value="F:pyridoxal phosphate binding"/>
    <property type="evidence" value="ECO:0007669"/>
    <property type="project" value="InterPro"/>
</dbReference>
<evidence type="ECO:0000256" key="6">
    <source>
        <dbReference type="RuleBase" id="RU000382"/>
    </source>
</evidence>
<evidence type="ECO:0000313" key="8">
    <source>
        <dbReference type="Proteomes" id="UP000663853"/>
    </source>
</evidence>
<evidence type="ECO:0000256" key="5">
    <source>
        <dbReference type="PIRSR" id="PIRSR602129-50"/>
    </source>
</evidence>
<comment type="cofactor">
    <cofactor evidence="1 5 6">
        <name>pyridoxal 5'-phosphate</name>
        <dbReference type="ChEBI" id="CHEBI:597326"/>
    </cofactor>
</comment>
<organism evidence="7 8">
    <name type="scientific">Rhizoctonia solani</name>
    <dbReference type="NCBI Taxonomy" id="456999"/>
    <lineage>
        <taxon>Eukaryota</taxon>
        <taxon>Fungi</taxon>
        <taxon>Dikarya</taxon>
        <taxon>Basidiomycota</taxon>
        <taxon>Agaricomycotina</taxon>
        <taxon>Agaricomycetes</taxon>
        <taxon>Cantharellales</taxon>
        <taxon>Ceratobasidiaceae</taxon>
        <taxon>Rhizoctonia</taxon>
    </lineage>
</organism>
<dbReference type="Gene3D" id="3.40.640.10">
    <property type="entry name" value="Type I PLP-dependent aspartate aminotransferase-like (Major domain)"/>
    <property type="match status" value="1"/>
</dbReference>
<evidence type="ECO:0000313" key="7">
    <source>
        <dbReference type="EMBL" id="CAE6425316.1"/>
    </source>
</evidence>
<protein>
    <submittedName>
        <fullName evidence="7">Uncharacterized protein</fullName>
    </submittedName>
</protein>
<evidence type="ECO:0000256" key="3">
    <source>
        <dbReference type="ARBA" id="ARBA00022898"/>
    </source>
</evidence>
<dbReference type="GO" id="GO:0019752">
    <property type="term" value="P:carboxylic acid metabolic process"/>
    <property type="evidence" value="ECO:0007669"/>
    <property type="project" value="InterPro"/>
</dbReference>
<keyword evidence="4 6" id="KW-0456">Lyase</keyword>
<evidence type="ECO:0000256" key="1">
    <source>
        <dbReference type="ARBA" id="ARBA00001933"/>
    </source>
</evidence>
<dbReference type="InterPro" id="IPR010977">
    <property type="entry name" value="Aromatic_deC"/>
</dbReference>
<proteinExistence type="inferred from homology"/>
<dbReference type="SUPFAM" id="SSF53383">
    <property type="entry name" value="PLP-dependent transferases"/>
    <property type="match status" value="1"/>
</dbReference>
<name>A0A8H2XFD0_9AGAM</name>
<dbReference type="Pfam" id="PF00282">
    <property type="entry name" value="Pyridoxal_deC"/>
    <property type="match status" value="1"/>
</dbReference>
<sequence length="538" mass="57599">MEYSQETWSSILDLVAARRPDLRVAPTIPHLVDIQNALATLPKTVPLSGLGTEEALKFVRENVVPGLASGQAGPRYFGFVTGGVLPAAEVALDLTSNVIVLRMQFFQAGDFLTTIYDQNCGSSLAEQSVSAAVEDRTLEMILDLFDLPRGKFTARTLTTGATASNILGMACGRDYAVRTATGNQEHSVAEDGFAGITVQVLCDRPHASTVKAAALVGIGRSNVLDIGSPDGRGIDLNVLEAKLAEYAASFERDRKAAFVILSFGEVNTGEFSPNVAAVRALCDKYNVWLHIDAAFGAFARLVPELSFTAKNLELADSITSDGHKWFNVPYDCGIFFSRSPSLQKSIFGPSPKAPPPAYLTPAVNPNAPPRTVELEAAHAIPSGIVVGIENSRRFRALPLFCALLAMGRQGYSELISRNVSFARRVAEWMHTGPGSKWYQVLNADTGAVPGQIDLNIILFRAKSDCGVGSYAPKNPTGSSMLVNAINETRRIYVTPSVGSDGVGAIRLAVSNWMTGLGDEFEVTIGVLEEVMIKAQGDV</sequence>
<dbReference type="GO" id="GO:0016831">
    <property type="term" value="F:carboxy-lyase activity"/>
    <property type="evidence" value="ECO:0007669"/>
    <property type="project" value="InterPro"/>
</dbReference>
<comment type="similarity">
    <text evidence="2 6">Belongs to the group II decarboxylase family.</text>
</comment>
<gene>
    <name evidence="7" type="ORF">RDB_LOCUS17578</name>
</gene>
<dbReference type="Gene3D" id="3.90.1150.10">
    <property type="entry name" value="Aspartate Aminotransferase, domain 1"/>
    <property type="match status" value="1"/>
</dbReference>
<evidence type="ECO:0000256" key="4">
    <source>
        <dbReference type="ARBA" id="ARBA00023239"/>
    </source>
</evidence>
<dbReference type="InterPro" id="IPR015424">
    <property type="entry name" value="PyrdxlP-dep_Trfase"/>
</dbReference>
<evidence type="ECO:0000256" key="2">
    <source>
        <dbReference type="ARBA" id="ARBA00009533"/>
    </source>
</evidence>
<dbReference type="PROSITE" id="PS00392">
    <property type="entry name" value="DDC_GAD_HDC_YDC"/>
    <property type="match status" value="1"/>
</dbReference>
<dbReference type="PANTHER" id="PTHR11999:SF165">
    <property type="entry name" value="DECARBOXYLASE, PUTATIVE (AFU_ORTHOLOGUE AFUA_2G04980)-RELATED"/>
    <property type="match status" value="1"/>
</dbReference>
<comment type="caution">
    <text evidence="7">The sequence shown here is derived from an EMBL/GenBank/DDBJ whole genome shotgun (WGS) entry which is preliminary data.</text>
</comment>
<dbReference type="AlphaFoldDB" id="A0A8H2XFD0"/>
<dbReference type="InterPro" id="IPR015422">
    <property type="entry name" value="PyrdxlP-dep_Trfase_small"/>
</dbReference>